<dbReference type="GO" id="GO:0004142">
    <property type="term" value="F:diacylglycerol cholinephosphotransferase activity"/>
    <property type="evidence" value="ECO:0007669"/>
    <property type="project" value="UniProtKB-EC"/>
</dbReference>
<dbReference type="Pfam" id="PF01066">
    <property type="entry name" value="CDP-OH_P_transf"/>
    <property type="match status" value="1"/>
</dbReference>
<dbReference type="EnsemblMetazoa" id="XM_021056058.2">
    <property type="protein sequence ID" value="XP_020911717.1"/>
    <property type="gene ID" value="LOC110249485"/>
</dbReference>
<evidence type="ECO:0000256" key="16">
    <source>
        <dbReference type="SAM" id="Phobius"/>
    </source>
</evidence>
<keyword evidence="8" id="KW-1208">Phospholipid metabolism</keyword>
<evidence type="ECO:0000256" key="1">
    <source>
        <dbReference type="ARBA" id="ARBA00004141"/>
    </source>
</evidence>
<dbReference type="FunFam" id="1.20.120.1760:FF:000002">
    <property type="entry name" value="Choline/ethanolamine phosphotransferase 1"/>
    <property type="match status" value="1"/>
</dbReference>
<evidence type="ECO:0000256" key="7">
    <source>
        <dbReference type="ARBA" id="ARBA00023209"/>
    </source>
</evidence>
<dbReference type="GeneID" id="110249485"/>
<comment type="pathway">
    <text evidence="12">Phospholipid metabolism; phosphatidylcholine biosynthesis; phosphatidylcholine from phosphocholine: step 2/2.</text>
</comment>
<organism evidence="17 18">
    <name type="scientific">Exaiptasia diaphana</name>
    <name type="common">Tropical sea anemone</name>
    <name type="synonym">Aiptasia pulchella</name>
    <dbReference type="NCBI Taxonomy" id="2652724"/>
    <lineage>
        <taxon>Eukaryota</taxon>
        <taxon>Metazoa</taxon>
        <taxon>Cnidaria</taxon>
        <taxon>Anthozoa</taxon>
        <taxon>Hexacorallia</taxon>
        <taxon>Actiniaria</taxon>
        <taxon>Aiptasiidae</taxon>
        <taxon>Exaiptasia</taxon>
    </lineage>
</organism>
<comment type="catalytic activity">
    <reaction evidence="10">
        <text>1,2-dioctanoyl-sn-glycerol + CDP-choline = 1,2-dioctanoyl-sn-glycero-3-phosphocholine + CMP + H(+)</text>
        <dbReference type="Rhea" id="RHEA:54232"/>
        <dbReference type="ChEBI" id="CHEBI:15378"/>
        <dbReference type="ChEBI" id="CHEBI:58779"/>
        <dbReference type="ChEBI" id="CHEBI:60377"/>
        <dbReference type="ChEBI" id="CHEBI:76979"/>
        <dbReference type="ChEBI" id="CHEBI:78228"/>
    </reaction>
    <physiologicalReaction direction="left-to-right" evidence="10">
        <dbReference type="Rhea" id="RHEA:54233"/>
    </physiologicalReaction>
</comment>
<dbReference type="OrthoDB" id="196717at2759"/>
<keyword evidence="7" id="KW-0443">Lipid metabolism</keyword>
<dbReference type="PANTHER" id="PTHR10414">
    <property type="entry name" value="ETHANOLAMINEPHOSPHOTRANSFERASE"/>
    <property type="match status" value="1"/>
</dbReference>
<feature type="transmembrane region" description="Helical" evidence="16">
    <location>
        <begin position="78"/>
        <end position="96"/>
    </location>
</feature>
<accession>A0A913XX77</accession>
<dbReference type="GO" id="GO:0004307">
    <property type="term" value="F:ethanolaminephosphotransferase activity"/>
    <property type="evidence" value="ECO:0007669"/>
    <property type="project" value="TreeGrafter"/>
</dbReference>
<dbReference type="InterPro" id="IPR000462">
    <property type="entry name" value="CDP-OH_P_trans"/>
</dbReference>
<keyword evidence="3 15" id="KW-0808">Transferase</keyword>
<comment type="catalytic activity">
    <reaction evidence="14">
        <text>CDP-choline + a 1,2-diacyl-sn-glycerol = a 1,2-diacyl-sn-glycero-3-phosphocholine + CMP + H(+)</text>
        <dbReference type="Rhea" id="RHEA:32939"/>
        <dbReference type="ChEBI" id="CHEBI:15378"/>
        <dbReference type="ChEBI" id="CHEBI:17815"/>
        <dbReference type="ChEBI" id="CHEBI:57643"/>
        <dbReference type="ChEBI" id="CHEBI:58779"/>
        <dbReference type="ChEBI" id="CHEBI:60377"/>
        <dbReference type="EC" id="2.7.8.2"/>
    </reaction>
    <physiologicalReaction direction="left-to-right" evidence="14">
        <dbReference type="Rhea" id="RHEA:32940"/>
    </physiologicalReaction>
</comment>
<feature type="transmembrane region" description="Helical" evidence="16">
    <location>
        <begin position="203"/>
        <end position="227"/>
    </location>
</feature>
<dbReference type="InterPro" id="IPR043130">
    <property type="entry name" value="CDP-OH_PTrfase_TM_dom"/>
</dbReference>
<keyword evidence="6 16" id="KW-0472">Membrane</keyword>
<comment type="similarity">
    <text evidence="2 15">Belongs to the CDP-alcohol phosphatidyltransferase class-I family.</text>
</comment>
<dbReference type="KEGG" id="epa:110249485"/>
<evidence type="ECO:0000256" key="4">
    <source>
        <dbReference type="ARBA" id="ARBA00022692"/>
    </source>
</evidence>
<evidence type="ECO:0000256" key="6">
    <source>
        <dbReference type="ARBA" id="ARBA00023136"/>
    </source>
</evidence>
<dbReference type="Proteomes" id="UP000887567">
    <property type="component" value="Unplaced"/>
</dbReference>
<feature type="transmembrane region" description="Helical" evidence="16">
    <location>
        <begin position="169"/>
        <end position="191"/>
    </location>
</feature>
<dbReference type="Gene3D" id="1.20.120.1760">
    <property type="match status" value="1"/>
</dbReference>
<keyword evidence="5 16" id="KW-1133">Transmembrane helix</keyword>
<dbReference type="OMA" id="GMWMYST"/>
<feature type="transmembrane region" description="Helical" evidence="16">
    <location>
        <begin position="140"/>
        <end position="157"/>
    </location>
</feature>
<keyword evidence="7" id="KW-0444">Lipid biosynthesis</keyword>
<evidence type="ECO:0000256" key="11">
    <source>
        <dbReference type="ARBA" id="ARBA00036890"/>
    </source>
</evidence>
<evidence type="ECO:0000256" key="14">
    <source>
        <dbReference type="ARBA" id="ARBA00048570"/>
    </source>
</evidence>
<name>A0A913XX77_EXADI</name>
<keyword evidence="4 16" id="KW-0812">Transmembrane</keyword>
<dbReference type="GO" id="GO:0005789">
    <property type="term" value="C:endoplasmic reticulum membrane"/>
    <property type="evidence" value="ECO:0007669"/>
    <property type="project" value="TreeGrafter"/>
</dbReference>
<dbReference type="InterPro" id="IPR014472">
    <property type="entry name" value="CHOPT"/>
</dbReference>
<evidence type="ECO:0000313" key="18">
    <source>
        <dbReference type="Proteomes" id="UP000887567"/>
    </source>
</evidence>
<dbReference type="EC" id="2.7.8.2" evidence="13"/>
<reference evidence="17" key="1">
    <citation type="submission" date="2022-11" db="UniProtKB">
        <authorList>
            <consortium name="EnsemblMetazoa"/>
        </authorList>
    </citation>
    <scope>IDENTIFICATION</scope>
</reference>
<dbReference type="InterPro" id="IPR048254">
    <property type="entry name" value="CDP_ALCOHOL_P_TRANSF_CS"/>
</dbReference>
<comment type="catalytic activity">
    <reaction evidence="9">
        <text>1-hexadecanoyl-2-(4Z,7Z,10Z,13Z,16Z,19Z-docosahexaenoyl)-sn-glycerol + CDP-choline = 1-hexadecanoyl-2-(4Z,7Z,10Z,13Z,16Z,19Z-docosahexaenoyl)-sn-glycero-3-phosphocholine + CMP + H(+)</text>
        <dbReference type="Rhea" id="RHEA:54332"/>
        <dbReference type="ChEBI" id="CHEBI:15378"/>
        <dbReference type="ChEBI" id="CHEBI:58779"/>
        <dbReference type="ChEBI" id="CHEBI:60377"/>
        <dbReference type="ChEBI" id="CHEBI:74963"/>
        <dbReference type="ChEBI" id="CHEBI:82949"/>
    </reaction>
    <physiologicalReaction direction="left-to-right" evidence="9">
        <dbReference type="Rhea" id="RHEA:54333"/>
    </physiologicalReaction>
</comment>
<evidence type="ECO:0000256" key="13">
    <source>
        <dbReference type="ARBA" id="ARBA00038987"/>
    </source>
</evidence>
<dbReference type="RefSeq" id="XP_020911717.1">
    <property type="nucleotide sequence ID" value="XM_021056058.2"/>
</dbReference>
<keyword evidence="7" id="KW-0594">Phospholipid biosynthesis</keyword>
<evidence type="ECO:0000256" key="10">
    <source>
        <dbReference type="ARBA" id="ARBA00036651"/>
    </source>
</evidence>
<feature type="transmembrane region" description="Helical" evidence="16">
    <location>
        <begin position="239"/>
        <end position="262"/>
    </location>
</feature>
<dbReference type="AlphaFoldDB" id="A0A913XX77"/>
<feature type="transmembrane region" description="Helical" evidence="16">
    <location>
        <begin position="274"/>
        <end position="293"/>
    </location>
</feature>
<keyword evidence="18" id="KW-1185">Reference proteome</keyword>
<evidence type="ECO:0000256" key="5">
    <source>
        <dbReference type="ARBA" id="ARBA00022989"/>
    </source>
</evidence>
<dbReference type="PANTHER" id="PTHR10414:SF37">
    <property type="entry name" value="BB IN A BOXCAR, ISOFORM C"/>
    <property type="match status" value="1"/>
</dbReference>
<dbReference type="GO" id="GO:0005794">
    <property type="term" value="C:Golgi apparatus"/>
    <property type="evidence" value="ECO:0007669"/>
    <property type="project" value="TreeGrafter"/>
</dbReference>
<comment type="catalytic activity">
    <reaction evidence="11">
        <text>1-hexadecanoyl-2-(9Z-octadecenoyl)-sn-glycerol + CDP-choline = 1-hexadecanoyl-2-(9Z-octadecenoyl)-sn-glycero-3-phosphocholine + CMP + H(+)</text>
        <dbReference type="Rhea" id="RHEA:54244"/>
        <dbReference type="ChEBI" id="CHEBI:15378"/>
        <dbReference type="ChEBI" id="CHEBI:58779"/>
        <dbReference type="ChEBI" id="CHEBI:60377"/>
        <dbReference type="ChEBI" id="CHEBI:73001"/>
        <dbReference type="ChEBI" id="CHEBI:75466"/>
    </reaction>
    <physiologicalReaction direction="left-to-right" evidence="11">
        <dbReference type="Rhea" id="RHEA:54245"/>
    </physiologicalReaction>
</comment>
<dbReference type="PROSITE" id="PS00379">
    <property type="entry name" value="CDP_ALCOHOL_P_TRANSF"/>
    <property type="match status" value="1"/>
</dbReference>
<protein>
    <recommendedName>
        <fullName evidence="13">diacylglycerol cholinephosphotransferase</fullName>
        <ecNumber evidence="13">2.7.8.2</ecNumber>
    </recommendedName>
</protein>
<evidence type="ECO:0000256" key="3">
    <source>
        <dbReference type="ARBA" id="ARBA00022679"/>
    </source>
</evidence>
<proteinExistence type="inferred from homology"/>
<sequence>MGVMSEIQLKRLSEHKYSAQCTSLLDPVFQIWWRWLVEQMPLWLAPNLLTMMGFLANLIPNFILIYYCPQAFGNAPRWVYFLCGIGVFVAQSLDAIDGKQARRTGSSSPLGELMDHGCDAIAMVTGCLSFTITIQLGKEPIWMFIMCFTGIVLFYVSHWQTYVSGTMKFGLIDVTELQVASILVYFLTGLFGPDFWLNEVPVIGVTFQTCILASSVMGCVLSVCAIFSEIYQGGMGKNGSTIAGTSVLSPLLPITLTTYLAYHVAVKSPMNIFIKHPCLFYLAFGFAGTKVTLKLVVACMSKSPLEIKDICMLGGIIQVLNIHYGCPIDEKLLLCMMMVHMVFDISRYSITVCSQICNYLNICCFTIPYKPTESTKTK</sequence>
<dbReference type="GO" id="GO:0006646">
    <property type="term" value="P:phosphatidylethanolamine biosynthetic process"/>
    <property type="evidence" value="ECO:0007669"/>
    <property type="project" value="TreeGrafter"/>
</dbReference>
<comment type="subcellular location">
    <subcellularLocation>
        <location evidence="1">Membrane</location>
        <topology evidence="1">Multi-pass membrane protein</topology>
    </subcellularLocation>
</comment>
<evidence type="ECO:0000256" key="15">
    <source>
        <dbReference type="RuleBase" id="RU003750"/>
    </source>
</evidence>
<evidence type="ECO:0000256" key="8">
    <source>
        <dbReference type="ARBA" id="ARBA00023264"/>
    </source>
</evidence>
<evidence type="ECO:0000256" key="2">
    <source>
        <dbReference type="ARBA" id="ARBA00010441"/>
    </source>
</evidence>
<evidence type="ECO:0000256" key="9">
    <source>
        <dbReference type="ARBA" id="ARBA00036100"/>
    </source>
</evidence>
<evidence type="ECO:0000256" key="12">
    <source>
        <dbReference type="ARBA" id="ARBA00037890"/>
    </source>
</evidence>
<dbReference type="PIRSF" id="PIRSF015665">
    <property type="entry name" value="CHOPT"/>
    <property type="match status" value="1"/>
</dbReference>
<evidence type="ECO:0000313" key="17">
    <source>
        <dbReference type="EnsemblMetazoa" id="XP_020911717.1"/>
    </source>
</evidence>
<feature type="transmembrane region" description="Helical" evidence="16">
    <location>
        <begin position="42"/>
        <end position="66"/>
    </location>
</feature>